<dbReference type="Proteomes" id="UP001281410">
    <property type="component" value="Unassembled WGS sequence"/>
</dbReference>
<proteinExistence type="predicted"/>
<evidence type="ECO:0000313" key="2">
    <source>
        <dbReference type="EMBL" id="KAK3219853.1"/>
    </source>
</evidence>
<comment type="caution">
    <text evidence="2">The sequence shown here is derived from an EMBL/GenBank/DDBJ whole genome shotgun (WGS) entry which is preliminary data.</text>
</comment>
<name>A0AAE0AKP9_9ROSI</name>
<reference evidence="2" key="1">
    <citation type="journal article" date="2023" name="Plant J.">
        <title>Genome sequences and population genomics provide insights into the demographic history, inbreeding, and mutation load of two 'living fossil' tree species of Dipteronia.</title>
        <authorList>
            <person name="Feng Y."/>
            <person name="Comes H.P."/>
            <person name="Chen J."/>
            <person name="Zhu S."/>
            <person name="Lu R."/>
            <person name="Zhang X."/>
            <person name="Li P."/>
            <person name="Qiu J."/>
            <person name="Olsen K.M."/>
            <person name="Qiu Y."/>
        </authorList>
    </citation>
    <scope>NUCLEOTIDE SEQUENCE</scope>
    <source>
        <strain evidence="2">NBL</strain>
    </source>
</reference>
<dbReference type="EMBL" id="JANJYJ010000004">
    <property type="protein sequence ID" value="KAK3219853.1"/>
    <property type="molecule type" value="Genomic_DNA"/>
</dbReference>
<dbReference type="AlphaFoldDB" id="A0AAE0AKP9"/>
<evidence type="ECO:0000313" key="3">
    <source>
        <dbReference type="Proteomes" id="UP001281410"/>
    </source>
</evidence>
<dbReference type="PANTHER" id="PTHR19446">
    <property type="entry name" value="REVERSE TRANSCRIPTASES"/>
    <property type="match status" value="1"/>
</dbReference>
<organism evidence="2 3">
    <name type="scientific">Dipteronia sinensis</name>
    <dbReference type="NCBI Taxonomy" id="43782"/>
    <lineage>
        <taxon>Eukaryota</taxon>
        <taxon>Viridiplantae</taxon>
        <taxon>Streptophyta</taxon>
        <taxon>Embryophyta</taxon>
        <taxon>Tracheophyta</taxon>
        <taxon>Spermatophyta</taxon>
        <taxon>Magnoliopsida</taxon>
        <taxon>eudicotyledons</taxon>
        <taxon>Gunneridae</taxon>
        <taxon>Pentapetalae</taxon>
        <taxon>rosids</taxon>
        <taxon>malvids</taxon>
        <taxon>Sapindales</taxon>
        <taxon>Sapindaceae</taxon>
        <taxon>Hippocastanoideae</taxon>
        <taxon>Acereae</taxon>
        <taxon>Dipteronia</taxon>
    </lineage>
</organism>
<sequence>MAFVKGRQILDSFVIVEEIIHEWKGDNEGGLLVKLDFEKAYDSVDHDFLDHMMEDMGFGERWRKWMRDCISTPALSVLVNGSHTSQIGMERGLRQGGPL</sequence>
<dbReference type="Pfam" id="PF00078">
    <property type="entry name" value="RVT_1"/>
    <property type="match status" value="1"/>
</dbReference>
<keyword evidence="3" id="KW-1185">Reference proteome</keyword>
<protein>
    <recommendedName>
        <fullName evidence="1">Reverse transcriptase domain-containing protein</fullName>
    </recommendedName>
</protein>
<gene>
    <name evidence="2" type="ORF">Dsin_013823</name>
</gene>
<dbReference type="InterPro" id="IPR000477">
    <property type="entry name" value="RT_dom"/>
</dbReference>
<feature type="domain" description="Reverse transcriptase" evidence="1">
    <location>
        <begin position="2"/>
        <end position="99"/>
    </location>
</feature>
<accession>A0AAE0AKP9</accession>
<evidence type="ECO:0000259" key="1">
    <source>
        <dbReference type="Pfam" id="PF00078"/>
    </source>
</evidence>